<dbReference type="OrthoDB" id="121380at2759"/>
<organism evidence="1 2">
    <name type="scientific">Colletotrichum salicis</name>
    <dbReference type="NCBI Taxonomy" id="1209931"/>
    <lineage>
        <taxon>Eukaryota</taxon>
        <taxon>Fungi</taxon>
        <taxon>Dikarya</taxon>
        <taxon>Ascomycota</taxon>
        <taxon>Pezizomycotina</taxon>
        <taxon>Sordariomycetes</taxon>
        <taxon>Hypocreomycetidae</taxon>
        <taxon>Glomerellales</taxon>
        <taxon>Glomerellaceae</taxon>
        <taxon>Colletotrichum</taxon>
        <taxon>Colletotrichum acutatum species complex</taxon>
    </lineage>
</organism>
<dbReference type="SUPFAM" id="SSF49482">
    <property type="entry name" value="Aromatic compound dioxygenase"/>
    <property type="match status" value="1"/>
</dbReference>
<dbReference type="PANTHER" id="PTHR34315:SF1">
    <property type="entry name" value="INTRADIOL RING-CLEAVAGE DIOXYGENASES DOMAIN-CONTAINING PROTEIN-RELATED"/>
    <property type="match status" value="1"/>
</dbReference>
<dbReference type="Gene3D" id="2.60.130.10">
    <property type="entry name" value="Aromatic compound dioxygenase"/>
    <property type="match status" value="1"/>
</dbReference>
<dbReference type="AlphaFoldDB" id="A0A135UTC8"/>
<dbReference type="EMBL" id="JFFI01001054">
    <property type="protein sequence ID" value="KXH63648.1"/>
    <property type="molecule type" value="Genomic_DNA"/>
</dbReference>
<name>A0A135UTC8_9PEZI</name>
<dbReference type="GO" id="GO:0005506">
    <property type="term" value="F:iron ion binding"/>
    <property type="evidence" value="ECO:0007669"/>
    <property type="project" value="InterPro"/>
</dbReference>
<comment type="caution">
    <text evidence="1">The sequence shown here is derived from an EMBL/GenBank/DDBJ whole genome shotgun (WGS) entry which is preliminary data.</text>
</comment>
<keyword evidence="2" id="KW-1185">Reference proteome</keyword>
<dbReference type="GO" id="GO:0016702">
    <property type="term" value="F:oxidoreductase activity, acting on single donors with incorporation of molecular oxygen, incorporation of two atoms of oxygen"/>
    <property type="evidence" value="ECO:0007669"/>
    <property type="project" value="InterPro"/>
</dbReference>
<protein>
    <submittedName>
        <fullName evidence="1">Protocatechuate 3</fullName>
    </submittedName>
</protein>
<gene>
    <name evidence="1" type="ORF">CSAL01_10919</name>
</gene>
<evidence type="ECO:0000313" key="2">
    <source>
        <dbReference type="Proteomes" id="UP000070121"/>
    </source>
</evidence>
<accession>A0A135UTC8</accession>
<evidence type="ECO:0000313" key="1">
    <source>
        <dbReference type="EMBL" id="KXH63648.1"/>
    </source>
</evidence>
<dbReference type="InterPro" id="IPR015889">
    <property type="entry name" value="Intradiol_dOase_core"/>
</dbReference>
<dbReference type="Proteomes" id="UP000070121">
    <property type="component" value="Unassembled WGS sequence"/>
</dbReference>
<proteinExistence type="predicted"/>
<sequence>MLFTDLTSPSRATGSYSSFTGIDPNTAELLDNLSTRTDGTTDETFLRGIQTTDQNGVVEFLTKFPGYYITRTTYIHVTAQTNNANGTSYAASKVQHIGQLFFEEDLLSQVYAVSPYSEHLTTLNRTTHEEYSLYSDASSDGYSAVISVSQLTDNVEDGLVGYMHYA</sequence>
<reference evidence="1 2" key="1">
    <citation type="submission" date="2014-02" db="EMBL/GenBank/DDBJ databases">
        <title>The genome sequence of Colletotrichum salicis CBS 607.94.</title>
        <authorList>
            <person name="Baroncelli R."/>
            <person name="Thon M.R."/>
        </authorList>
    </citation>
    <scope>NUCLEOTIDE SEQUENCE [LARGE SCALE GENOMIC DNA]</scope>
    <source>
        <strain evidence="1 2">CBS 607.94</strain>
    </source>
</reference>
<dbReference type="PANTHER" id="PTHR34315">
    <property type="match status" value="1"/>
</dbReference>
<dbReference type="STRING" id="1209931.A0A135UTC8"/>